<dbReference type="PANTHER" id="PTHR47099:SF1">
    <property type="entry name" value="METHYLCOBAMIDE:COM METHYLTRANSFERASE MTBA"/>
    <property type="match status" value="1"/>
</dbReference>
<dbReference type="RefSeq" id="WP_288184322.1">
    <property type="nucleotide sequence ID" value="NZ_LT608335.1"/>
</dbReference>
<organism evidence="2">
    <name type="scientific">uncultured Sporomusa sp</name>
    <dbReference type="NCBI Taxonomy" id="307249"/>
    <lineage>
        <taxon>Bacteria</taxon>
        <taxon>Bacillati</taxon>
        <taxon>Bacillota</taxon>
        <taxon>Negativicutes</taxon>
        <taxon>Selenomonadales</taxon>
        <taxon>Sporomusaceae</taxon>
        <taxon>Sporomusa</taxon>
        <taxon>environmental samples</taxon>
    </lineage>
</organism>
<dbReference type="Pfam" id="PF01208">
    <property type="entry name" value="URO-D"/>
    <property type="match status" value="1"/>
</dbReference>
<dbReference type="GO" id="GO:0004853">
    <property type="term" value="F:uroporphyrinogen decarboxylase activity"/>
    <property type="evidence" value="ECO:0007669"/>
    <property type="project" value="InterPro"/>
</dbReference>
<dbReference type="GO" id="GO:0006779">
    <property type="term" value="P:porphyrin-containing compound biosynthetic process"/>
    <property type="evidence" value="ECO:0007669"/>
    <property type="project" value="InterPro"/>
</dbReference>
<dbReference type="InterPro" id="IPR000257">
    <property type="entry name" value="Uroporphyrinogen_deCOase"/>
</dbReference>
<dbReference type="InterPro" id="IPR052024">
    <property type="entry name" value="Methanogen_methyltrans"/>
</dbReference>
<evidence type="ECO:0000259" key="1">
    <source>
        <dbReference type="Pfam" id="PF01208"/>
    </source>
</evidence>
<gene>
    <name evidence="2" type="ORF">KL86SPO_31434</name>
</gene>
<sequence length="360" mass="38640">MLPKDRILYALQVKSNAPSEQSVLPAALLSGGTWAFRQKGLTLQEVLEKPELGVSAIIAINQCIQSDIVWPGSGYHNLLAHIFGGRIKFRPQGNIDVIEPAFAKVTEAYRLDLSRIDSHEWICAIRTIISQVNGQIGNSVLVGTSGWGPFTLAGQFYGVEKLMSGLYKDKAGIHALLEVMTEVCIAYLAPAIDRGAGIVSVAEPTASGDLISLSHFEEFVAPYIKQVNQELKNRGAYTALHICGNIKDRVSLAPLMGVDVLSVDYKVDLALAQQRLAGQTALAGNVNPLLLKDGTAAEVVQAAKQCIQQAGRGANYILMPGCDIPPGVPLANAVAFLGAGRGEEDTSRVELSNVKYHRRA</sequence>
<name>A0A212LUH1_9FIRM</name>
<protein>
    <submittedName>
        <fullName evidence="2">Uroporphyrinogen decarboxylase (URO-D)</fullName>
    </submittedName>
</protein>
<dbReference type="AlphaFoldDB" id="A0A212LUH1"/>
<dbReference type="EMBL" id="FMJE01000003">
    <property type="protein sequence ID" value="SCM81255.1"/>
    <property type="molecule type" value="Genomic_DNA"/>
</dbReference>
<dbReference type="InterPro" id="IPR038071">
    <property type="entry name" value="UROD/MetE-like_sf"/>
</dbReference>
<dbReference type="SUPFAM" id="SSF51726">
    <property type="entry name" value="UROD/MetE-like"/>
    <property type="match status" value="1"/>
</dbReference>
<dbReference type="Gene3D" id="3.20.20.210">
    <property type="match status" value="1"/>
</dbReference>
<feature type="domain" description="Uroporphyrinogen decarboxylase (URO-D)" evidence="1">
    <location>
        <begin position="40"/>
        <end position="339"/>
    </location>
</feature>
<proteinExistence type="predicted"/>
<dbReference type="PANTHER" id="PTHR47099">
    <property type="entry name" value="METHYLCOBAMIDE:COM METHYLTRANSFERASE MTBA"/>
    <property type="match status" value="1"/>
</dbReference>
<accession>A0A212LUH1</accession>
<evidence type="ECO:0000313" key="2">
    <source>
        <dbReference type="EMBL" id="SCM81255.1"/>
    </source>
</evidence>
<reference evidence="2" key="1">
    <citation type="submission" date="2016-08" db="EMBL/GenBank/DDBJ databases">
        <authorList>
            <person name="Seilhamer J.J."/>
        </authorList>
    </citation>
    <scope>NUCLEOTIDE SEQUENCE</scope>
    <source>
        <strain evidence="2">86</strain>
    </source>
</reference>